<name>D7MXF9_ARALL</name>
<dbReference type="HOGENOM" id="CLU_2834619_0_0_1"/>
<keyword evidence="2" id="KW-1185">Reference proteome</keyword>
<reference evidence="2" key="1">
    <citation type="journal article" date="2011" name="Nat. Genet.">
        <title>The Arabidopsis lyrata genome sequence and the basis of rapid genome size change.</title>
        <authorList>
            <person name="Hu T.T."/>
            <person name="Pattyn P."/>
            <person name="Bakker E.G."/>
            <person name="Cao J."/>
            <person name="Cheng J.-F."/>
            <person name="Clark R.M."/>
            <person name="Fahlgren N."/>
            <person name="Fawcett J.A."/>
            <person name="Grimwood J."/>
            <person name="Gundlach H."/>
            <person name="Haberer G."/>
            <person name="Hollister J.D."/>
            <person name="Ossowski S."/>
            <person name="Ottilar R.P."/>
            <person name="Salamov A.A."/>
            <person name="Schneeberger K."/>
            <person name="Spannagl M."/>
            <person name="Wang X."/>
            <person name="Yang L."/>
            <person name="Nasrallah M.E."/>
            <person name="Bergelson J."/>
            <person name="Carrington J.C."/>
            <person name="Gaut B.S."/>
            <person name="Schmutz J."/>
            <person name="Mayer K.F.X."/>
            <person name="Van de Peer Y."/>
            <person name="Grigoriev I.V."/>
            <person name="Nordborg M."/>
            <person name="Weigel D."/>
            <person name="Guo Y.-L."/>
        </authorList>
    </citation>
    <scope>NUCLEOTIDE SEQUENCE [LARGE SCALE GENOMIC DNA]</scope>
    <source>
        <strain evidence="2">cv. MN47</strain>
    </source>
</reference>
<dbReference type="EMBL" id="GL348986">
    <property type="protein sequence ID" value="EFH38773.1"/>
    <property type="molecule type" value="Genomic_DNA"/>
</dbReference>
<protein>
    <submittedName>
        <fullName evidence="1">Expressed protein</fullName>
    </submittedName>
</protein>
<organism evidence="2">
    <name type="scientific">Arabidopsis lyrata subsp. lyrata</name>
    <name type="common">Lyre-leaved rock-cress</name>
    <dbReference type="NCBI Taxonomy" id="81972"/>
    <lineage>
        <taxon>Eukaryota</taxon>
        <taxon>Viridiplantae</taxon>
        <taxon>Streptophyta</taxon>
        <taxon>Embryophyta</taxon>
        <taxon>Tracheophyta</taxon>
        <taxon>Spermatophyta</taxon>
        <taxon>Magnoliopsida</taxon>
        <taxon>eudicotyledons</taxon>
        <taxon>Gunneridae</taxon>
        <taxon>Pentapetalae</taxon>
        <taxon>rosids</taxon>
        <taxon>malvids</taxon>
        <taxon>Brassicales</taxon>
        <taxon>Brassicaceae</taxon>
        <taxon>Camelineae</taxon>
        <taxon>Arabidopsis</taxon>
    </lineage>
</organism>
<proteinExistence type="predicted"/>
<evidence type="ECO:0000313" key="1">
    <source>
        <dbReference type="EMBL" id="EFH38773.1"/>
    </source>
</evidence>
<dbReference type="AlphaFoldDB" id="D7MXF9"/>
<gene>
    <name evidence="1" type="ORF">ARALYDRAFT_920610</name>
</gene>
<sequence>MGSFSLASFSAFFRFSETQDSFSFSCLISLDVFSSFLFSSVLSFLSCSSSPFDDPTLLLKVISFSR</sequence>
<evidence type="ECO:0000313" key="2">
    <source>
        <dbReference type="Proteomes" id="UP000008694"/>
    </source>
</evidence>
<dbReference type="Gramene" id="scaffold_38400002.1">
    <property type="protein sequence ID" value="scaffold_38400002.1"/>
    <property type="gene ID" value="scaffold_38400002.1"/>
</dbReference>
<accession>D7MXF9</accession>
<dbReference type="Proteomes" id="UP000008694">
    <property type="component" value="Unassembled WGS sequence"/>
</dbReference>